<dbReference type="InterPro" id="IPR007197">
    <property type="entry name" value="rSAM"/>
</dbReference>
<dbReference type="EMBL" id="JACFXU010000014">
    <property type="protein sequence ID" value="MBA6413181.1"/>
    <property type="molecule type" value="Genomic_DNA"/>
</dbReference>
<dbReference type="PANTHER" id="PTHR42836">
    <property type="entry name" value="7-CARBOXY-7-DEAZAGUANINE SYNTHASE"/>
    <property type="match status" value="1"/>
</dbReference>
<keyword evidence="2 8" id="KW-0949">S-adenosyl-L-methionine</keyword>
<evidence type="ECO:0000259" key="10">
    <source>
        <dbReference type="PROSITE" id="PS51918"/>
    </source>
</evidence>
<dbReference type="PROSITE" id="PS51918">
    <property type="entry name" value="RADICAL_SAM"/>
    <property type="match status" value="1"/>
</dbReference>
<comment type="function">
    <text evidence="8">Catalyzes the complex heterocyclic radical-mediated conversion of 6-carboxy-5,6,7,8-tetrahydropterin (CPH4) to 7-carboxy-7-deazaguanine (CDG), a step common to the biosynthetic pathways of all 7-deazapurine-containing compounds.</text>
</comment>
<evidence type="ECO:0000256" key="6">
    <source>
        <dbReference type="ARBA" id="ARBA00023014"/>
    </source>
</evidence>
<keyword evidence="1 8" id="KW-0004">4Fe-4S</keyword>
<feature type="binding site" evidence="8">
    <location>
        <position position="48"/>
    </location>
    <ligand>
        <name>substrate</name>
    </ligand>
</feature>
<dbReference type="SUPFAM" id="SSF102114">
    <property type="entry name" value="Radical SAM enzymes"/>
    <property type="match status" value="1"/>
</dbReference>
<evidence type="ECO:0000256" key="4">
    <source>
        <dbReference type="ARBA" id="ARBA00022842"/>
    </source>
</evidence>
<dbReference type="InterPro" id="IPR013785">
    <property type="entry name" value="Aldolase_TIM"/>
</dbReference>
<protein>
    <recommendedName>
        <fullName evidence="8">7-carboxy-7-deazaguanine synthase</fullName>
        <shortName evidence="8">CDG synthase</shortName>
        <ecNumber evidence="8">4.3.99.3</ecNumber>
    </recommendedName>
    <alternativeName>
        <fullName evidence="8">Queuosine biosynthesis protein QueE</fullName>
    </alternativeName>
</protein>
<feature type="region of interest" description="Disordered" evidence="9">
    <location>
        <begin position="1"/>
        <end position="20"/>
    </location>
</feature>
<comment type="cofactor">
    <cofactor evidence="8">
        <name>S-adenosyl-L-methionine</name>
        <dbReference type="ChEBI" id="CHEBI:59789"/>
    </cofactor>
    <text evidence="8">Binds 1 S-adenosyl-L-methionine per subunit.</text>
</comment>
<dbReference type="InterPro" id="IPR027621">
    <property type="entry name" value="rSAM_QueE_gams"/>
</dbReference>
<dbReference type="RefSeq" id="WP_182171954.1">
    <property type="nucleotide sequence ID" value="NZ_JACFXU010000014.1"/>
</dbReference>
<dbReference type="GO" id="GO:0051539">
    <property type="term" value="F:4 iron, 4 sulfur cluster binding"/>
    <property type="evidence" value="ECO:0007669"/>
    <property type="project" value="UniProtKB-UniRule"/>
</dbReference>
<dbReference type="UniPathway" id="UPA00391"/>
<dbReference type="Gene3D" id="3.20.20.70">
    <property type="entry name" value="Aldolase class I"/>
    <property type="match status" value="1"/>
</dbReference>
<comment type="cofactor">
    <cofactor evidence="8">
        <name>Mg(2+)</name>
        <dbReference type="ChEBI" id="CHEBI:18420"/>
    </cofactor>
</comment>
<comment type="cofactor">
    <cofactor evidence="8">
        <name>[4Fe-4S] cluster</name>
        <dbReference type="ChEBI" id="CHEBI:49883"/>
    </cofactor>
    <text evidence="8">Binds 1 [4Fe-4S] cluster. The cluster is coordinated with 3 cysteines and an exchangeable S-adenosyl-L-methionine.</text>
</comment>
<keyword evidence="5 8" id="KW-0408">Iron</keyword>
<reference evidence="11 12" key="1">
    <citation type="submission" date="2020-07" db="EMBL/GenBank/DDBJ databases">
        <title>Halieaceae bacterium, F7430, whole genome shotgun sequencing project.</title>
        <authorList>
            <person name="Jiang S."/>
            <person name="Liu Z.W."/>
            <person name="Du Z.J."/>
        </authorList>
    </citation>
    <scope>NUCLEOTIDE SEQUENCE [LARGE SCALE GENOMIC DNA]</scope>
    <source>
        <strain evidence="11 12">F7430</strain>
    </source>
</reference>
<feature type="binding site" evidence="8">
    <location>
        <begin position="58"/>
        <end position="60"/>
    </location>
    <ligand>
        <name>S-adenosyl-L-methionine</name>
        <dbReference type="ChEBI" id="CHEBI:59789"/>
    </ligand>
</feature>
<dbReference type="AlphaFoldDB" id="A0A7W2YJ50"/>
<dbReference type="PANTHER" id="PTHR42836:SF1">
    <property type="entry name" value="7-CARBOXY-7-DEAZAGUANINE SYNTHASE"/>
    <property type="match status" value="1"/>
</dbReference>
<comment type="caution">
    <text evidence="11">The sequence shown here is derived from an EMBL/GenBank/DDBJ whole genome shotgun (WGS) entry which is preliminary data.</text>
</comment>
<keyword evidence="12" id="KW-1185">Reference proteome</keyword>
<evidence type="ECO:0000256" key="2">
    <source>
        <dbReference type="ARBA" id="ARBA00022691"/>
    </source>
</evidence>
<evidence type="ECO:0000256" key="3">
    <source>
        <dbReference type="ARBA" id="ARBA00022723"/>
    </source>
</evidence>
<feature type="binding site" evidence="8">
    <location>
        <position position="61"/>
    </location>
    <ligand>
        <name>Mg(2+)</name>
        <dbReference type="ChEBI" id="CHEBI:18420"/>
    </ligand>
</feature>
<evidence type="ECO:0000256" key="5">
    <source>
        <dbReference type="ARBA" id="ARBA00023004"/>
    </source>
</evidence>
<comment type="catalytic activity">
    <reaction evidence="8">
        <text>6-carboxy-5,6,7,8-tetrahydropterin + H(+) = 7-carboxy-7-carbaguanine + NH4(+)</text>
        <dbReference type="Rhea" id="RHEA:27974"/>
        <dbReference type="ChEBI" id="CHEBI:15378"/>
        <dbReference type="ChEBI" id="CHEBI:28938"/>
        <dbReference type="ChEBI" id="CHEBI:61032"/>
        <dbReference type="ChEBI" id="CHEBI:61036"/>
        <dbReference type="EC" id="4.3.99.3"/>
    </reaction>
</comment>
<evidence type="ECO:0000313" key="12">
    <source>
        <dbReference type="Proteomes" id="UP000539350"/>
    </source>
</evidence>
<dbReference type="CDD" id="cd01335">
    <property type="entry name" value="Radical_SAM"/>
    <property type="match status" value="1"/>
</dbReference>
<dbReference type="GO" id="GO:0000287">
    <property type="term" value="F:magnesium ion binding"/>
    <property type="evidence" value="ECO:0007669"/>
    <property type="project" value="UniProtKB-UniRule"/>
</dbReference>
<feature type="binding site" evidence="8">
    <location>
        <position position="91"/>
    </location>
    <ligand>
        <name>substrate</name>
    </ligand>
</feature>
<sequence length="234" mass="25793">MSSIPLADSDASSPPSITTGGEGLRITEIFYSLQGEARTVGLPTVFVRLTGCPLRCVYCDTAYAFSGGQMMSLGQILNEVASHRPRYVTVTGGEPLAQPNCLPLLEQLCDAGYEVSLETSGALPVAAVDKRVVKVLDLKTPASEEVQRNDYDNIAHLNAHDQVKFVICDRADYEWARFKLDQYQLADKVTDVLFSPSHGQLLGRELAGWILEDNLPVRMQLQLHKYLWDDAPGH</sequence>
<comment type="pathway">
    <text evidence="8">Purine metabolism; 7-cyano-7-deazaguanine biosynthesis.</text>
</comment>
<proteinExistence type="inferred from homology"/>
<dbReference type="EC" id="4.3.99.3" evidence="8"/>
<comment type="similarity">
    <text evidence="8">Belongs to the radical SAM superfamily. 7-carboxy-7-deazaguanine synthase family.</text>
</comment>
<feature type="domain" description="Radical SAM core" evidence="10">
    <location>
        <begin position="39"/>
        <end position="230"/>
    </location>
</feature>
<name>A0A7W2YJ50_9GAMM</name>
<accession>A0A7W2YJ50</accession>
<feature type="binding site" evidence="8">
    <location>
        <position position="93"/>
    </location>
    <ligand>
        <name>S-adenosyl-L-methionine</name>
        <dbReference type="ChEBI" id="CHEBI:59789"/>
    </ligand>
</feature>
<feature type="binding site" evidence="8">
    <location>
        <begin position="33"/>
        <end position="35"/>
    </location>
    <ligand>
        <name>substrate</name>
    </ligand>
</feature>
<evidence type="ECO:0000256" key="9">
    <source>
        <dbReference type="SAM" id="MobiDB-lite"/>
    </source>
</evidence>
<organism evidence="11 12">
    <name type="scientific">Sediminihaliea albiluteola</name>
    <dbReference type="NCBI Taxonomy" id="2758564"/>
    <lineage>
        <taxon>Bacteria</taxon>
        <taxon>Pseudomonadati</taxon>
        <taxon>Pseudomonadota</taxon>
        <taxon>Gammaproteobacteria</taxon>
        <taxon>Cellvibrionales</taxon>
        <taxon>Halieaceae</taxon>
        <taxon>Sediminihaliea</taxon>
    </lineage>
</organism>
<evidence type="ECO:0000256" key="7">
    <source>
        <dbReference type="ARBA" id="ARBA00023239"/>
    </source>
</evidence>
<comment type="subunit">
    <text evidence="8">Homodimer.</text>
</comment>
<keyword evidence="4 8" id="KW-0460">Magnesium</keyword>
<evidence type="ECO:0000256" key="8">
    <source>
        <dbReference type="HAMAP-Rule" id="MF_00917"/>
    </source>
</evidence>
<dbReference type="GO" id="GO:0008616">
    <property type="term" value="P:tRNA queuosine(34) biosynthetic process"/>
    <property type="evidence" value="ECO:0007669"/>
    <property type="project" value="UniProtKB-UniRule"/>
</dbReference>
<dbReference type="NCBIfam" id="TIGR04349">
    <property type="entry name" value="rSAM_QueE_gams"/>
    <property type="match status" value="1"/>
</dbReference>
<keyword evidence="6 8" id="KW-0411">Iron-sulfur</keyword>
<dbReference type="HAMAP" id="MF_00917">
    <property type="entry name" value="QueE"/>
    <property type="match status" value="1"/>
</dbReference>
<dbReference type="Proteomes" id="UP000539350">
    <property type="component" value="Unassembled WGS sequence"/>
</dbReference>
<dbReference type="PIRSF" id="PIRSF000370">
    <property type="entry name" value="QueE"/>
    <property type="match status" value="1"/>
</dbReference>
<evidence type="ECO:0000313" key="11">
    <source>
        <dbReference type="EMBL" id="MBA6413181.1"/>
    </source>
</evidence>
<dbReference type="GO" id="GO:1904047">
    <property type="term" value="F:S-adenosyl-L-methionine binding"/>
    <property type="evidence" value="ECO:0007669"/>
    <property type="project" value="UniProtKB-UniRule"/>
</dbReference>
<dbReference type="InterPro" id="IPR024924">
    <property type="entry name" value="7-CO-7-deazaguanine_synth-like"/>
</dbReference>
<dbReference type="GO" id="GO:0016840">
    <property type="term" value="F:carbon-nitrogen lyase activity"/>
    <property type="evidence" value="ECO:0007669"/>
    <property type="project" value="UniProtKB-UniRule"/>
</dbReference>
<feature type="binding site" evidence="8">
    <location>
        <position position="59"/>
    </location>
    <ligand>
        <name>[4Fe-4S] cluster</name>
        <dbReference type="ChEBI" id="CHEBI:49883"/>
        <note>4Fe-4S-S-AdoMet</note>
    </ligand>
</feature>
<feature type="compositionally biased region" description="Low complexity" evidence="9">
    <location>
        <begin position="1"/>
        <end position="17"/>
    </location>
</feature>
<comment type="caution">
    <text evidence="8">Lacks conserved residue(s) required for the propagation of feature annotation.</text>
</comment>
<evidence type="ECO:0000256" key="1">
    <source>
        <dbReference type="ARBA" id="ARBA00022485"/>
    </source>
</evidence>
<dbReference type="SFLD" id="SFLDS00029">
    <property type="entry name" value="Radical_SAM"/>
    <property type="match status" value="1"/>
</dbReference>
<dbReference type="Pfam" id="PF04055">
    <property type="entry name" value="Radical_SAM"/>
    <property type="match status" value="1"/>
</dbReference>
<keyword evidence="8" id="KW-0671">Queuosine biosynthesis</keyword>
<keyword evidence="3 8" id="KW-0479">Metal-binding</keyword>
<feature type="binding site" evidence="8">
    <location>
        <position position="56"/>
    </location>
    <ligand>
        <name>[4Fe-4S] cluster</name>
        <dbReference type="ChEBI" id="CHEBI:49883"/>
        <note>4Fe-4S-S-AdoMet</note>
    </ligand>
</feature>
<feature type="binding site" evidence="8">
    <location>
        <position position="52"/>
    </location>
    <ligand>
        <name>[4Fe-4S] cluster</name>
        <dbReference type="ChEBI" id="CHEBI:49883"/>
        <note>4Fe-4S-S-AdoMet</note>
    </ligand>
</feature>
<keyword evidence="7 8" id="KW-0456">Lyase</keyword>
<gene>
    <name evidence="8 11" type="primary">queE</name>
    <name evidence="11" type="ORF">H2508_08685</name>
</gene>
<dbReference type="InterPro" id="IPR058240">
    <property type="entry name" value="rSAM_sf"/>
</dbReference>